<proteinExistence type="predicted"/>
<dbReference type="AlphaFoldDB" id="E1RDC3"/>
<evidence type="ECO:0000313" key="4">
    <source>
        <dbReference type="Proteomes" id="UP000006565"/>
    </source>
</evidence>
<accession>E1RDC3</accession>
<dbReference type="Proteomes" id="UP000006565">
    <property type="component" value="Chromosome"/>
</dbReference>
<dbReference type="eggNOG" id="arCOG03550">
    <property type="taxonomic scope" value="Archaea"/>
</dbReference>
<dbReference type="Gene3D" id="2.60.40.10">
    <property type="entry name" value="Immunoglobulins"/>
    <property type="match status" value="1"/>
</dbReference>
<organism evidence="3 4">
    <name type="scientific">Methanolacinia petrolearia (strain DSM 11571 / OCM 486 / SEBR 4847)</name>
    <name type="common">Methanoplanus petrolearius</name>
    <dbReference type="NCBI Taxonomy" id="679926"/>
    <lineage>
        <taxon>Archaea</taxon>
        <taxon>Methanobacteriati</taxon>
        <taxon>Methanobacteriota</taxon>
        <taxon>Stenosarchaea group</taxon>
        <taxon>Methanomicrobia</taxon>
        <taxon>Methanomicrobiales</taxon>
        <taxon>Methanomicrobiaceae</taxon>
        <taxon>Methanolacinia</taxon>
    </lineage>
</organism>
<protein>
    <submittedName>
        <fullName evidence="3">Cell surface protein</fullName>
    </submittedName>
</protein>
<dbReference type="eggNOG" id="arCOG02532">
    <property type="taxonomic scope" value="Archaea"/>
</dbReference>
<dbReference type="STRING" id="679926.Mpet_0026"/>
<feature type="domain" description="DUF3344" evidence="2">
    <location>
        <begin position="149"/>
        <end position="435"/>
    </location>
</feature>
<sequence length="436" mass="47425" precursor="true">MNGKAINGSIKKIALISIFLIFLVGTASALPDLYVSSASTNYKYAGEIYANENNSMVVTVCNAGDQTASDAVVSLSVTDAASNPVVVNYPIGDIAASACATVTLIDPTIRTSQGSTVTYTVQVNCTNAESNYDNNTLTTSGYEVLFNGYKGKRYWTGASDITTKHTYEGNINMTYYNQTEAKYASTSWGTRSEVWTPANLVVPDGSTVLGAWLYVSYNWDNTSTGMAGFGMKFNDNASVIPLNNYTDQSNIGSYGDKKYGLISLNVTDYYDANGYNYLNMTQSTSGYVQALYPSSLVVVYANANESQRQIFINEECDELAITEFPNYNYNVTSEEATEYVPFEEYIDKYSAVSATLYSFVASAGHPTGGPDGEGNMFFNDYTVGTYLWEGTSYSAFPYIADVKGYLSDAGDDNVASIQATSRTGMLNIEQVLVVEY</sequence>
<feature type="domain" description="CARDB" evidence="1">
    <location>
        <begin position="31"/>
        <end position="138"/>
    </location>
</feature>
<gene>
    <name evidence="3" type="ordered locus">Mpet_0026</name>
</gene>
<evidence type="ECO:0000313" key="3">
    <source>
        <dbReference type="EMBL" id="ADN34807.1"/>
    </source>
</evidence>
<evidence type="ECO:0000259" key="2">
    <source>
        <dbReference type="Pfam" id="PF11824"/>
    </source>
</evidence>
<dbReference type="InterPro" id="IPR021779">
    <property type="entry name" value="DUF3344"/>
</dbReference>
<dbReference type="EMBL" id="CP002117">
    <property type="protein sequence ID" value="ADN34807.1"/>
    <property type="molecule type" value="Genomic_DNA"/>
</dbReference>
<dbReference type="InterPro" id="IPR013783">
    <property type="entry name" value="Ig-like_fold"/>
</dbReference>
<keyword evidence="4" id="KW-1185">Reference proteome</keyword>
<dbReference type="InterPro" id="IPR011635">
    <property type="entry name" value="CARDB"/>
</dbReference>
<dbReference type="HOGENOM" id="CLU_627924_0_0_2"/>
<dbReference type="Pfam" id="PF07705">
    <property type="entry name" value="CARDB"/>
    <property type="match status" value="1"/>
</dbReference>
<evidence type="ECO:0000259" key="1">
    <source>
        <dbReference type="Pfam" id="PF07705"/>
    </source>
</evidence>
<dbReference type="Pfam" id="PF11824">
    <property type="entry name" value="DUF3344"/>
    <property type="match status" value="1"/>
</dbReference>
<dbReference type="KEGG" id="mpi:Mpet_0026"/>
<reference evidence="3 4" key="1">
    <citation type="journal article" date="2010" name="Stand. Genomic Sci.">
        <title>Complete genome sequence of Methanoplanus petrolearius type strain (SEBR 4847).</title>
        <authorList>
            <person name="Brambilla E."/>
            <person name="Djao O.D."/>
            <person name="Daligault H."/>
            <person name="Lapidus A."/>
            <person name="Lucas S."/>
            <person name="Hammon N."/>
            <person name="Nolan M."/>
            <person name="Tice H."/>
            <person name="Cheng J.F."/>
            <person name="Han C."/>
            <person name="Tapia R."/>
            <person name="Goodwin L."/>
            <person name="Pitluck S."/>
            <person name="Liolios K."/>
            <person name="Ivanova N."/>
            <person name="Mavromatis K."/>
            <person name="Mikhailova N."/>
            <person name="Pati A."/>
            <person name="Chen A."/>
            <person name="Palaniappan K."/>
            <person name="Land M."/>
            <person name="Hauser L."/>
            <person name="Chang Y.J."/>
            <person name="Jeffries C.D."/>
            <person name="Rohde M."/>
            <person name="Spring S."/>
            <person name="Sikorski J."/>
            <person name="Goker M."/>
            <person name="Woyke T."/>
            <person name="Bristow J."/>
            <person name="Eisen J.A."/>
            <person name="Markowitz V."/>
            <person name="Hugenholtz P."/>
            <person name="Kyrpides N.C."/>
            <person name="Klenk H.P."/>
        </authorList>
    </citation>
    <scope>NUCLEOTIDE SEQUENCE [LARGE SCALE GENOMIC DNA]</scope>
    <source>
        <strain evidence="4">DSM 11571 / OCM 486 / SEBR 4847</strain>
    </source>
</reference>
<name>E1RDC3_METP4</name>